<dbReference type="AlphaFoldDB" id="A0A8H7I3U4"/>
<feature type="region of interest" description="Disordered" evidence="2">
    <location>
        <begin position="783"/>
        <end position="877"/>
    </location>
</feature>
<evidence type="ECO:0000313" key="3">
    <source>
        <dbReference type="EMBL" id="KAF8748293.1"/>
    </source>
</evidence>
<feature type="region of interest" description="Disordered" evidence="2">
    <location>
        <begin position="113"/>
        <end position="198"/>
    </location>
</feature>
<feature type="compositionally biased region" description="Low complexity" evidence="2">
    <location>
        <begin position="973"/>
        <end position="983"/>
    </location>
</feature>
<keyword evidence="1" id="KW-0175">Coiled coil</keyword>
<evidence type="ECO:0000256" key="2">
    <source>
        <dbReference type="SAM" id="MobiDB-lite"/>
    </source>
</evidence>
<evidence type="ECO:0000313" key="4">
    <source>
        <dbReference type="Proteomes" id="UP000614334"/>
    </source>
</evidence>
<accession>A0A8H7I3U4</accession>
<feature type="compositionally biased region" description="Low complexity" evidence="2">
    <location>
        <begin position="819"/>
        <end position="831"/>
    </location>
</feature>
<feature type="compositionally biased region" description="Polar residues" evidence="2">
    <location>
        <begin position="471"/>
        <end position="489"/>
    </location>
</feature>
<gene>
    <name evidence="3" type="ORF">RHS01_10959</name>
</gene>
<feature type="coiled-coil region" evidence="1">
    <location>
        <begin position="895"/>
        <end position="922"/>
    </location>
</feature>
<feature type="region of interest" description="Disordered" evidence="2">
    <location>
        <begin position="437"/>
        <end position="512"/>
    </location>
</feature>
<feature type="compositionally biased region" description="Low complexity" evidence="2">
    <location>
        <begin position="77"/>
        <end position="86"/>
    </location>
</feature>
<reference evidence="3" key="1">
    <citation type="submission" date="2020-09" db="EMBL/GenBank/DDBJ databases">
        <title>Comparative genome analyses of four rice-infecting Rhizoctonia solani isolates reveal extensive enrichment of homogalacturonan modification genes.</title>
        <authorList>
            <person name="Lee D.-Y."/>
            <person name="Jeon J."/>
            <person name="Kim K.-T."/>
            <person name="Cheong K."/>
            <person name="Song H."/>
            <person name="Choi G."/>
            <person name="Ko J."/>
            <person name="Opiyo S.O."/>
            <person name="Zuo S."/>
            <person name="Madhav S."/>
            <person name="Lee Y.-H."/>
            <person name="Wang G.-L."/>
        </authorList>
    </citation>
    <scope>NUCLEOTIDE SEQUENCE</scope>
    <source>
        <strain evidence="3">AG1-IA B2</strain>
    </source>
</reference>
<feature type="region of interest" description="Disordered" evidence="2">
    <location>
        <begin position="940"/>
        <end position="1027"/>
    </location>
</feature>
<proteinExistence type="predicted"/>
<feature type="compositionally biased region" description="Polar residues" evidence="2">
    <location>
        <begin position="376"/>
        <end position="385"/>
    </location>
</feature>
<dbReference type="Proteomes" id="UP000614334">
    <property type="component" value="Unassembled WGS sequence"/>
</dbReference>
<comment type="caution">
    <text evidence="3">The sequence shown here is derived from an EMBL/GenBank/DDBJ whole genome shotgun (WGS) entry which is preliminary data.</text>
</comment>
<organism evidence="3 4">
    <name type="scientific">Rhizoctonia solani</name>
    <dbReference type="NCBI Taxonomy" id="456999"/>
    <lineage>
        <taxon>Eukaryota</taxon>
        <taxon>Fungi</taxon>
        <taxon>Dikarya</taxon>
        <taxon>Basidiomycota</taxon>
        <taxon>Agaricomycotina</taxon>
        <taxon>Agaricomycetes</taxon>
        <taxon>Cantharellales</taxon>
        <taxon>Ceratobasidiaceae</taxon>
        <taxon>Rhizoctonia</taxon>
    </lineage>
</organism>
<feature type="compositionally biased region" description="Low complexity" evidence="2">
    <location>
        <begin position="141"/>
        <end position="153"/>
    </location>
</feature>
<evidence type="ECO:0000256" key="1">
    <source>
        <dbReference type="SAM" id="Coils"/>
    </source>
</evidence>
<feature type="region of interest" description="Disordered" evidence="2">
    <location>
        <begin position="366"/>
        <end position="395"/>
    </location>
</feature>
<feature type="region of interest" description="Disordered" evidence="2">
    <location>
        <begin position="316"/>
        <end position="346"/>
    </location>
</feature>
<protein>
    <submittedName>
        <fullName evidence="3">Uncharacterized protein</fullName>
    </submittedName>
</protein>
<name>A0A8H7I3U4_9AGAM</name>
<feature type="compositionally biased region" description="Low complexity" evidence="2">
    <location>
        <begin position="180"/>
        <end position="196"/>
    </location>
</feature>
<sequence length="1174" mass="126776">MPRDRKRSITQEAARIVFPVSISSSFSLPSLSLSRSKPTPVLPPLDTTRANAHPLDNGGATSSFITPTSHPNALELSASPARSVSPSKPPASPGASVPLPSIRSLRSRFSFTTQEPPNLSAIPLQTPTQKRAPPRRFLPFGNSGSTTQSTNSTPSIPRKSLGDVFTLGRPSTGSRHDSTSSRSVTPSSKSSRSAASMGTMRGQWLHGSGYSMLAPHHQAASPRPLSEDFALDAELGYVLAIESGEDTIRCRPDLPPAEPPPRLRDSNQTILESSRENLSQMTLSPQSKFLRQHFQHLCHLHKLPPPSLRPQYKCNVSRRRQSPVPPISIPPPNVPLSRGSSSGVKAPATILDSEGEDDHLVPTTFPFTPVDDRSDVTSSTNNTPHSGDRSRVPPSIPPPCHPHLHVRIVLEGRIPSEDASPLMSHVQRSSVVRQTGAAGTVPECPTEGGCPIKATRPSRVIDTPESRSPLELSQSSVLNAKQGNAQPSRSRPGFWQRASKEPPLGLAAKQSDSDLETNIPDNELLPFNSDSRTAHIDKHAHLLSTLGTLDNSSCSATPSVRGADQLDANTITRGLVFQSVQPATPPVQDPNQGGQYLGTIEDDLAKLLSPHRFTPPKDKLNHEQVQLQTPHRRIWDSVAVTCVNTFAFGSFYSRKRSAVSEITLQCPTSKPYRTERRVFEWVPMLSPSKLSSSGSWGADQTSYREAVTTPNNPARLLPRRSPSVGAAITRKRSASFDSSGSPKITKDTSDPFASHVIGPKRTDWLGPRTAKAFAAAGLIEKDRDRTGLNTGPRSDTPHRGGALNSWRTYGERYGGFGSSAGSARSHSRLGSEIISPSHRTRSLVGGDSSPSYRRSSLDHTAPPSPSQSALQTMRERHELETEALLLALAGSKRTERDLRAENDELMAYILQLERRIAVLETEKEQAEPLDRRRQEILAGRASTRAWSSSNTSTISGGRSPLYGRPPLSAGLPRSASAASVRKSAGPEPDRISPSKPSQPWDMADSRTSPRSQSTLANVSTPTRNTINHSAADISVSARNDFDDWNDSSFSQPLESSPKRAARSRLSGGSVVSLVPQVPGNMSMLVHERPGGEFGDDEVSFRSASPLSITLIHPRSNTPKATPANISPITADFSFNSIPGSPRSLRLGPDEEMHLADLISLQGLEITDAITNLDG</sequence>
<feature type="region of interest" description="Disordered" evidence="2">
    <location>
        <begin position="28"/>
        <end position="101"/>
    </location>
</feature>
<feature type="compositionally biased region" description="Polar residues" evidence="2">
    <location>
        <begin position="59"/>
        <end position="71"/>
    </location>
</feature>
<feature type="region of interest" description="Disordered" evidence="2">
    <location>
        <begin position="727"/>
        <end position="753"/>
    </location>
</feature>
<feature type="compositionally biased region" description="Polar residues" evidence="2">
    <location>
        <begin position="113"/>
        <end position="129"/>
    </location>
</feature>
<dbReference type="EMBL" id="JACYCF010000043">
    <property type="protein sequence ID" value="KAF8748293.1"/>
    <property type="molecule type" value="Genomic_DNA"/>
</dbReference>
<feature type="compositionally biased region" description="Pro residues" evidence="2">
    <location>
        <begin position="323"/>
        <end position="334"/>
    </location>
</feature>
<feature type="compositionally biased region" description="Polar residues" evidence="2">
    <location>
        <begin position="944"/>
        <end position="956"/>
    </location>
</feature>
<feature type="compositionally biased region" description="Polar residues" evidence="2">
    <location>
        <begin position="1005"/>
        <end position="1027"/>
    </location>
</feature>